<evidence type="ECO:0000313" key="3">
    <source>
        <dbReference type="Proteomes" id="UP001218788"/>
    </source>
</evidence>
<keyword evidence="1" id="KW-1133">Transmembrane helix</keyword>
<comment type="caution">
    <text evidence="2">The sequence shown here is derived from an EMBL/GenBank/DDBJ whole genome shotgun (WGS) entry which is preliminary data.</text>
</comment>
<protein>
    <submittedName>
        <fullName evidence="2">PepSY domain-containing protein</fullName>
    </submittedName>
</protein>
<feature type="transmembrane region" description="Helical" evidence="1">
    <location>
        <begin position="121"/>
        <end position="141"/>
    </location>
</feature>
<keyword evidence="1" id="KW-0812">Transmembrane</keyword>
<reference evidence="2 3" key="1">
    <citation type="submission" date="2022-10" db="EMBL/GenBank/DDBJ databases">
        <title>Alteromonas sp. chi3 Genome sequencing.</title>
        <authorList>
            <person name="Park S."/>
        </authorList>
    </citation>
    <scope>NUCLEOTIDE SEQUENCE [LARGE SCALE GENOMIC DNA]</scope>
    <source>
        <strain evidence="3">chi3</strain>
    </source>
</reference>
<name>A0ABT5L687_9ALTE</name>
<evidence type="ECO:0000313" key="2">
    <source>
        <dbReference type="EMBL" id="MDC8832579.1"/>
    </source>
</evidence>
<feature type="transmembrane region" description="Helical" evidence="1">
    <location>
        <begin position="16"/>
        <end position="37"/>
    </location>
</feature>
<gene>
    <name evidence="2" type="ORF">OIK42_17635</name>
</gene>
<accession>A0ABT5L687</accession>
<feature type="transmembrane region" description="Helical" evidence="1">
    <location>
        <begin position="153"/>
        <end position="171"/>
    </location>
</feature>
<dbReference type="EMBL" id="JAQQXP010000003">
    <property type="protein sequence ID" value="MDC8832579.1"/>
    <property type="molecule type" value="Genomic_DNA"/>
</dbReference>
<dbReference type="InterPro" id="IPR005625">
    <property type="entry name" value="PepSY-ass_TM"/>
</dbReference>
<dbReference type="Pfam" id="PF03929">
    <property type="entry name" value="PepSY_TM"/>
    <property type="match status" value="1"/>
</dbReference>
<proteinExistence type="predicted"/>
<sequence length="172" mass="19257">MASPKFHNTLRQYHRWVGFFLAGIMAVYALSGVLLIFRKTDFLKFEQASYRQLESGLSGKALGEQLRIRGFEVEEDTDGVITFAQGRYNKQSGEAMVLNKDYPFPLNRMVKLHKATTSSPLFIMNIAFGVGLLFFVVSAFLMFLPRALPFKNGLKIAGVGFVFAVLVVLFGS</sequence>
<organism evidence="2 3">
    <name type="scientific">Alteromonas gilva</name>
    <dbReference type="NCBI Taxonomy" id="2987522"/>
    <lineage>
        <taxon>Bacteria</taxon>
        <taxon>Pseudomonadati</taxon>
        <taxon>Pseudomonadota</taxon>
        <taxon>Gammaproteobacteria</taxon>
        <taxon>Alteromonadales</taxon>
        <taxon>Alteromonadaceae</taxon>
        <taxon>Alteromonas/Salinimonas group</taxon>
        <taxon>Alteromonas</taxon>
    </lineage>
</organism>
<keyword evidence="3" id="KW-1185">Reference proteome</keyword>
<evidence type="ECO:0000256" key="1">
    <source>
        <dbReference type="SAM" id="Phobius"/>
    </source>
</evidence>
<dbReference type="RefSeq" id="WP_273642415.1">
    <property type="nucleotide sequence ID" value="NZ_JAQQXP010000003.1"/>
</dbReference>
<keyword evidence="1" id="KW-0472">Membrane</keyword>
<dbReference type="Proteomes" id="UP001218788">
    <property type="component" value="Unassembled WGS sequence"/>
</dbReference>